<dbReference type="PANTHER" id="PTHR14709">
    <property type="entry name" value="GLUTAMINE AND SERINE-RICH PROTEIN 1-RELATED"/>
    <property type="match status" value="1"/>
</dbReference>
<feature type="region of interest" description="Disordered" evidence="1">
    <location>
        <begin position="231"/>
        <end position="259"/>
    </location>
</feature>
<dbReference type="Ensembl" id="ENSGWIT00000008391.1">
    <property type="protein sequence ID" value="ENSGWIP00000007571.1"/>
    <property type="gene ID" value="ENSGWIG00000004431.1"/>
</dbReference>
<feature type="region of interest" description="Disordered" evidence="1">
    <location>
        <begin position="1331"/>
        <end position="1382"/>
    </location>
</feature>
<feature type="compositionally biased region" description="Polar residues" evidence="1">
    <location>
        <begin position="347"/>
        <end position="357"/>
    </location>
</feature>
<feature type="region of interest" description="Disordered" evidence="1">
    <location>
        <begin position="1049"/>
        <end position="1111"/>
    </location>
</feature>
<reference evidence="4" key="2">
    <citation type="submission" date="2025-08" db="UniProtKB">
        <authorList>
            <consortium name="Ensembl"/>
        </authorList>
    </citation>
    <scope>IDENTIFICATION</scope>
</reference>
<reference evidence="4" key="1">
    <citation type="submission" date="2020-06" db="EMBL/GenBank/DDBJ databases">
        <authorList>
            <consortium name="Wellcome Sanger Institute Data Sharing"/>
        </authorList>
    </citation>
    <scope>NUCLEOTIDE SEQUENCE [LARGE SCALE GENOMIC DNA]</scope>
</reference>
<accession>A0A8C5DSR7</accession>
<feature type="transmembrane region" description="Helical" evidence="2">
    <location>
        <begin position="26"/>
        <end position="44"/>
    </location>
</feature>
<sequence>MQKSKRSGRGQTLFHTTVYIGPLSNFRCITTASQLLLIFFFFAYSPGYDSALIDAELLPRQSYASTHQLPTYTTSNIPVATGSNSSTTELYLTGALASSSTYPSPAPLSSYQHTGTYSSRTYSPNPSLALQDPAFSTSTNSPFSDHNTLLSVRPSQSVLPTALAFSHLSTTALSSALPVQSSTYRSAQESAPHLLQPQYSLLPSTFANQPYGSTIFSGSVERALQRECSVIKHHQRPSSSHPVSEQLSDSEHSLQGYFGSNSQADVSFQQDHSRLTPVSYSSSTGPDSTLGVNSSPQHETACVSRAYSSTALPEAKDCSSKLVAPPAEDEDGHSQTLAAESPEHYSSPEQKQNSVIAKQQEDQLSSLLDTSLSQSYITNHSQSQTSSISDKFSSLYKTLPSLSSQSDNMPSVSQTLVYASTPLLHQQQEAQYEAQVQNLCRGNVSEGYSTVHTQGAPDVSFKSQSQGVVSVGHTQSYHTRQQVNSSYSQDCIRGLATSNSKVGNTHLIQAVDAVGEAAHGSVSREHMQSHKYVLYVPSYSSNCQTLENNIRSPEQDIKQTYDKHKLEDLQLQDLVGLQQGAIEMSGVDNVMACHNHVVYVVSKTDDHPKSQSVIRSNPRDDQLLGHGQTAHVKDEGIDPLKQQRIHPSASNGPEAANTKTLNSTIVSTHVTQHSVQHESSEQEQQNQQNPSEAPTQFTTIPSTQVLFEPNQMVLLQQPPDQQSQNNSKVLSLQSIQATQGIGPIHIQYLQMDRELLGNGISETQSRQDTVVSEPNLECAPSRKHHYSQSGNQPPNDAKNHFALNTICFPDSMLLGDDRSILSNVDDILAATVAACGVAPQDFVKAQSSEGEMAAMMNPVDSKGHFQAVDIRHMSPSFSSAQQPNITNSLSHTIAITPNGHQMASDCRVQTVHHSNRTALNTNENGPNSESDYHVTGHVYNPPGSQNSAKGNAKCIKVEDSLTKVSSGDDFPKKNVRSATKPSGPEDDDGLARSAKRGGQAKRQNSRGSDASDVEGCPQQERIIRKIREVEEKQPEVRTGFIGSFLDFIKSGPKQHHSQNSARPANRTRKPSSSSKQNALPTLPGLTALHSKNPMPPLIPMPSLAANSHQRRLDEELRKNLETLPSFSSDEEENTGKNQALRNTKIPMLSFTVTETCLPQAPAPTQTPGPVPVPIPTGAAVTAKEEYKETPPDQLAAKLRTVAVEGLTDEELSDSGGEGMYRERDEFVVRNEDIENLKVTMVEGCEPPAIWKVQKALLQKFVPELREGKRVFSATNSYLGYFGDAKTMYHRVYVKFLDTVNKKEYVRVCSRKPRCKPINSLSSAQVKTLLGLTSNPPSMAQSPKPRPKPVKLRAEPPPKKRKKWKEALSPAVSASSAEECGEDHELNPTLASASRFLNTRTMKETFRSFVELLITISLDEVGTTALEKTKDELLLPNVRKMEELISDNRKRLLHKLHIGTVLKSALDSFPEMAVVTEPKKDGETPASKIRLSGKAYNKKTMKPYKTLNKVPQEYTVDQQKTQWFSLYHSLQHYKYHMYLMCKDEVTSLRVQVGDLGKGQTVQKCLQNAVWVEGLFVRFGELINQVQQVCR</sequence>
<feature type="region of interest" description="Disordered" evidence="1">
    <location>
        <begin position="670"/>
        <end position="696"/>
    </location>
</feature>
<proteinExistence type="predicted"/>
<evidence type="ECO:0000313" key="5">
    <source>
        <dbReference type="Proteomes" id="UP000694680"/>
    </source>
</evidence>
<protein>
    <recommendedName>
        <fullName evidence="3">DUF4211 domain-containing protein</fullName>
    </recommendedName>
</protein>
<evidence type="ECO:0000313" key="4">
    <source>
        <dbReference type="Ensembl" id="ENSGWIP00000007571.1"/>
    </source>
</evidence>
<name>A0A8C5DSR7_GOUWI</name>
<organism evidence="4 5">
    <name type="scientific">Gouania willdenowi</name>
    <name type="common">Blunt-snouted clingfish</name>
    <name type="synonym">Lepadogaster willdenowi</name>
    <dbReference type="NCBI Taxonomy" id="441366"/>
    <lineage>
        <taxon>Eukaryota</taxon>
        <taxon>Metazoa</taxon>
        <taxon>Chordata</taxon>
        <taxon>Craniata</taxon>
        <taxon>Vertebrata</taxon>
        <taxon>Euteleostomi</taxon>
        <taxon>Actinopterygii</taxon>
        <taxon>Neopterygii</taxon>
        <taxon>Teleostei</taxon>
        <taxon>Neoteleostei</taxon>
        <taxon>Acanthomorphata</taxon>
        <taxon>Ovalentaria</taxon>
        <taxon>Blenniimorphae</taxon>
        <taxon>Blenniiformes</taxon>
        <taxon>Gobiesocoidei</taxon>
        <taxon>Gobiesocidae</taxon>
        <taxon>Gobiesocinae</taxon>
        <taxon>Gouania</taxon>
    </lineage>
</organism>
<feature type="region of interest" description="Disordered" evidence="1">
    <location>
        <begin position="916"/>
        <end position="1019"/>
    </location>
</feature>
<gene>
    <name evidence="4" type="primary">qser1</name>
</gene>
<feature type="compositionally biased region" description="Polar residues" evidence="1">
    <location>
        <begin position="1331"/>
        <end position="1340"/>
    </location>
</feature>
<feature type="compositionally biased region" description="Low complexity" evidence="1">
    <location>
        <begin position="682"/>
        <end position="692"/>
    </location>
</feature>
<keyword evidence="2" id="KW-1133">Transmembrane helix</keyword>
<evidence type="ECO:0000256" key="1">
    <source>
        <dbReference type="SAM" id="MobiDB-lite"/>
    </source>
</evidence>
<dbReference type="Pfam" id="PF13926">
    <property type="entry name" value="DUF4211"/>
    <property type="match status" value="1"/>
</dbReference>
<keyword evidence="5" id="KW-1185">Reference proteome</keyword>
<feature type="compositionally biased region" description="Polar residues" evidence="1">
    <location>
        <begin position="1070"/>
        <end position="1079"/>
    </location>
</feature>
<feature type="region of interest" description="Disordered" evidence="1">
    <location>
        <begin position="273"/>
        <end position="296"/>
    </location>
</feature>
<dbReference type="InterPro" id="IPR052466">
    <property type="entry name" value="DNA_MethProtect_Complex"/>
</dbReference>
<feature type="region of interest" description="Disordered" evidence="1">
    <location>
        <begin position="604"/>
        <end position="657"/>
    </location>
</feature>
<reference evidence="4" key="3">
    <citation type="submission" date="2025-09" db="UniProtKB">
        <authorList>
            <consortium name="Ensembl"/>
        </authorList>
    </citation>
    <scope>IDENTIFICATION</scope>
</reference>
<keyword evidence="2" id="KW-0472">Membrane</keyword>
<dbReference type="PANTHER" id="PTHR14709:SF2">
    <property type="entry name" value="GLUTAMINE AND SERINE-RICH PROTEIN 1"/>
    <property type="match status" value="1"/>
</dbReference>
<dbReference type="InterPro" id="IPR025451">
    <property type="entry name" value="DUF4211"/>
</dbReference>
<feature type="region of interest" description="Disordered" evidence="1">
    <location>
        <begin position="318"/>
        <end position="360"/>
    </location>
</feature>
<feature type="compositionally biased region" description="Polar residues" evidence="1">
    <location>
        <begin position="916"/>
        <end position="929"/>
    </location>
</feature>
<dbReference type="Proteomes" id="UP000694680">
    <property type="component" value="Chromosome 3"/>
</dbReference>
<feature type="compositionally biased region" description="Polar residues" evidence="1">
    <location>
        <begin position="237"/>
        <end position="247"/>
    </location>
</feature>
<feature type="domain" description="DUF4211" evidence="3">
    <location>
        <begin position="1381"/>
        <end position="1500"/>
    </location>
</feature>
<evidence type="ECO:0000256" key="2">
    <source>
        <dbReference type="SAM" id="Phobius"/>
    </source>
</evidence>
<keyword evidence="2" id="KW-0812">Transmembrane</keyword>
<evidence type="ECO:0000259" key="3">
    <source>
        <dbReference type="Pfam" id="PF13926"/>
    </source>
</evidence>